<dbReference type="Gene3D" id="2.40.50.140">
    <property type="entry name" value="Nucleic acid-binding proteins"/>
    <property type="match status" value="1"/>
</dbReference>
<dbReference type="Pfam" id="PF03147">
    <property type="entry name" value="FDX-ACB"/>
    <property type="match status" value="1"/>
</dbReference>
<dbReference type="Gene3D" id="3.30.930.10">
    <property type="entry name" value="Bira Bifunctional Protein, Domain 2"/>
    <property type="match status" value="1"/>
</dbReference>
<feature type="domain" description="B5" evidence="19">
    <location>
        <begin position="401"/>
        <end position="477"/>
    </location>
</feature>
<dbReference type="PROSITE" id="PS50886">
    <property type="entry name" value="TRBD"/>
    <property type="match status" value="1"/>
</dbReference>
<comment type="similarity">
    <text evidence="2 15">Belongs to the phenylalanyl-tRNA synthetase beta subunit family. Type 1 subfamily.</text>
</comment>
<evidence type="ECO:0000259" key="19">
    <source>
        <dbReference type="PROSITE" id="PS51483"/>
    </source>
</evidence>
<dbReference type="EMBL" id="JAULRT010000062">
    <property type="protein sequence ID" value="MDO3383919.1"/>
    <property type="molecule type" value="Genomic_DNA"/>
</dbReference>
<evidence type="ECO:0000256" key="3">
    <source>
        <dbReference type="ARBA" id="ARBA00011209"/>
    </source>
</evidence>
<gene>
    <name evidence="15 20" type="primary">pheT</name>
    <name evidence="20" type="ORF">QWI16_17180</name>
</gene>
<feature type="domain" description="FDX-ACB" evidence="18">
    <location>
        <begin position="699"/>
        <end position="792"/>
    </location>
</feature>
<dbReference type="Gene3D" id="3.30.70.380">
    <property type="entry name" value="Ferrodoxin-fold anticodon-binding domain"/>
    <property type="match status" value="1"/>
</dbReference>
<comment type="subunit">
    <text evidence="3 15">Tetramer of two alpha and two beta subunits.</text>
</comment>
<dbReference type="InterPro" id="IPR020825">
    <property type="entry name" value="Phe-tRNA_synthase-like_B3/B4"/>
</dbReference>
<evidence type="ECO:0000259" key="17">
    <source>
        <dbReference type="PROSITE" id="PS50886"/>
    </source>
</evidence>
<evidence type="ECO:0000256" key="1">
    <source>
        <dbReference type="ARBA" id="ARBA00004496"/>
    </source>
</evidence>
<dbReference type="SUPFAM" id="SSF50249">
    <property type="entry name" value="Nucleic acid-binding proteins"/>
    <property type="match status" value="1"/>
</dbReference>
<dbReference type="SMART" id="SM00874">
    <property type="entry name" value="B5"/>
    <property type="match status" value="1"/>
</dbReference>
<dbReference type="PANTHER" id="PTHR10947">
    <property type="entry name" value="PHENYLALANYL-TRNA SYNTHETASE BETA CHAIN AND LEUCINE-RICH REPEAT-CONTAINING PROTEIN 47"/>
    <property type="match status" value="1"/>
</dbReference>
<keyword evidence="6 15" id="KW-0436">Ligase</keyword>
<protein>
    <recommendedName>
        <fullName evidence="15">Phenylalanine--tRNA ligase beta subunit</fullName>
        <ecNumber evidence="15">6.1.1.20</ecNumber>
    </recommendedName>
    <alternativeName>
        <fullName evidence="15">Phenylalanyl-tRNA synthetase beta subunit</fullName>
        <shortName evidence="15">PheRS</shortName>
    </alternativeName>
</protein>
<comment type="caution">
    <text evidence="20">The sequence shown here is derived from an EMBL/GenBank/DDBJ whole genome shotgun (WGS) entry which is preliminary data.</text>
</comment>
<dbReference type="CDD" id="cd02796">
    <property type="entry name" value="tRNA_bind_bactPheRS"/>
    <property type="match status" value="1"/>
</dbReference>
<evidence type="ECO:0000256" key="10">
    <source>
        <dbReference type="ARBA" id="ARBA00022842"/>
    </source>
</evidence>
<evidence type="ECO:0000256" key="14">
    <source>
        <dbReference type="ARBA" id="ARBA00049255"/>
    </source>
</evidence>
<dbReference type="PANTHER" id="PTHR10947:SF0">
    <property type="entry name" value="PHENYLALANINE--TRNA LIGASE BETA SUBUNIT"/>
    <property type="match status" value="1"/>
</dbReference>
<keyword evidence="9 15" id="KW-0067">ATP-binding</keyword>
<evidence type="ECO:0000313" key="20">
    <source>
        <dbReference type="EMBL" id="MDO3383919.1"/>
    </source>
</evidence>
<dbReference type="Pfam" id="PF03484">
    <property type="entry name" value="B5"/>
    <property type="match status" value="1"/>
</dbReference>
<dbReference type="InterPro" id="IPR045060">
    <property type="entry name" value="Phe-tRNA-ligase_IIc_bsu"/>
</dbReference>
<dbReference type="SUPFAM" id="SSF46955">
    <property type="entry name" value="Putative DNA-binding domain"/>
    <property type="match status" value="1"/>
</dbReference>
<feature type="binding site" evidence="15">
    <location>
        <position position="461"/>
    </location>
    <ligand>
        <name>Mg(2+)</name>
        <dbReference type="ChEBI" id="CHEBI:18420"/>
        <note>shared with alpha subunit</note>
    </ligand>
</feature>
<accession>A0ABT8TKA2</accession>
<dbReference type="Gene3D" id="3.30.56.10">
    <property type="match status" value="2"/>
</dbReference>
<dbReference type="Proteomes" id="UP001168380">
    <property type="component" value="Unassembled WGS sequence"/>
</dbReference>
<comment type="catalytic activity">
    <reaction evidence="14 15">
        <text>tRNA(Phe) + L-phenylalanine + ATP = L-phenylalanyl-tRNA(Phe) + AMP + diphosphate + H(+)</text>
        <dbReference type="Rhea" id="RHEA:19413"/>
        <dbReference type="Rhea" id="RHEA-COMP:9668"/>
        <dbReference type="Rhea" id="RHEA-COMP:9699"/>
        <dbReference type="ChEBI" id="CHEBI:15378"/>
        <dbReference type="ChEBI" id="CHEBI:30616"/>
        <dbReference type="ChEBI" id="CHEBI:33019"/>
        <dbReference type="ChEBI" id="CHEBI:58095"/>
        <dbReference type="ChEBI" id="CHEBI:78442"/>
        <dbReference type="ChEBI" id="CHEBI:78531"/>
        <dbReference type="ChEBI" id="CHEBI:456215"/>
        <dbReference type="EC" id="6.1.1.20"/>
    </reaction>
</comment>
<feature type="domain" description="TRNA-binding" evidence="17">
    <location>
        <begin position="39"/>
        <end position="149"/>
    </location>
</feature>
<dbReference type="NCBIfam" id="TIGR00472">
    <property type="entry name" value="pheT_bact"/>
    <property type="match status" value="1"/>
</dbReference>
<dbReference type="SUPFAM" id="SSF55681">
    <property type="entry name" value="Class II aaRS and biotin synthetases"/>
    <property type="match status" value="1"/>
</dbReference>
<keyword evidence="12 15" id="KW-0648">Protein biosynthesis</keyword>
<feature type="binding site" evidence="15">
    <location>
        <position position="464"/>
    </location>
    <ligand>
        <name>Mg(2+)</name>
        <dbReference type="ChEBI" id="CHEBI:18420"/>
        <note>shared with alpha subunit</note>
    </ligand>
</feature>
<dbReference type="InterPro" id="IPR002547">
    <property type="entry name" value="tRNA-bd_dom"/>
</dbReference>
<dbReference type="Pfam" id="PF01588">
    <property type="entry name" value="tRNA_bind"/>
    <property type="match status" value="1"/>
</dbReference>
<evidence type="ECO:0000256" key="7">
    <source>
        <dbReference type="ARBA" id="ARBA00022723"/>
    </source>
</evidence>
<proteinExistence type="inferred from homology"/>
<dbReference type="InterPro" id="IPR005147">
    <property type="entry name" value="tRNA_synthase_B5-dom"/>
</dbReference>
<dbReference type="HAMAP" id="MF_00283">
    <property type="entry name" value="Phe_tRNA_synth_beta1"/>
    <property type="match status" value="1"/>
</dbReference>
<keyword evidence="4 15" id="KW-0963">Cytoplasm</keyword>
<dbReference type="EC" id="6.1.1.20" evidence="15"/>
<dbReference type="CDD" id="cd00769">
    <property type="entry name" value="PheRS_beta_core"/>
    <property type="match status" value="1"/>
</dbReference>
<dbReference type="Gene3D" id="3.50.40.10">
    <property type="entry name" value="Phenylalanyl-trna Synthetase, Chain B, domain 3"/>
    <property type="match status" value="1"/>
</dbReference>
<keyword evidence="8 15" id="KW-0547">Nucleotide-binding</keyword>
<dbReference type="GO" id="GO:0004826">
    <property type="term" value="F:phenylalanine-tRNA ligase activity"/>
    <property type="evidence" value="ECO:0007669"/>
    <property type="project" value="UniProtKB-EC"/>
</dbReference>
<dbReference type="InterPro" id="IPR004532">
    <property type="entry name" value="Phe-tRNA-ligase_IIc_bsu_bact"/>
</dbReference>
<dbReference type="NCBIfam" id="NF045760">
    <property type="entry name" value="YtpR"/>
    <property type="match status" value="1"/>
</dbReference>
<evidence type="ECO:0000256" key="12">
    <source>
        <dbReference type="ARBA" id="ARBA00022917"/>
    </source>
</evidence>
<dbReference type="RefSeq" id="WP_302715052.1">
    <property type="nucleotide sequence ID" value="NZ_JAULRT010000062.1"/>
</dbReference>
<dbReference type="PROSITE" id="PS51483">
    <property type="entry name" value="B5"/>
    <property type="match status" value="1"/>
</dbReference>
<organism evidence="20 21">
    <name type="scientific">Gilvimarinus algae</name>
    <dbReference type="NCBI Taxonomy" id="3058037"/>
    <lineage>
        <taxon>Bacteria</taxon>
        <taxon>Pseudomonadati</taxon>
        <taxon>Pseudomonadota</taxon>
        <taxon>Gammaproteobacteria</taxon>
        <taxon>Cellvibrionales</taxon>
        <taxon>Cellvibrionaceae</taxon>
        <taxon>Gilvimarinus</taxon>
    </lineage>
</organism>
<evidence type="ECO:0000256" key="9">
    <source>
        <dbReference type="ARBA" id="ARBA00022840"/>
    </source>
</evidence>
<evidence type="ECO:0000256" key="4">
    <source>
        <dbReference type="ARBA" id="ARBA00022490"/>
    </source>
</evidence>
<dbReference type="InterPro" id="IPR009061">
    <property type="entry name" value="DNA-bd_dom_put_sf"/>
</dbReference>
<evidence type="ECO:0000256" key="11">
    <source>
        <dbReference type="ARBA" id="ARBA00022884"/>
    </source>
</evidence>
<dbReference type="InterPro" id="IPR045864">
    <property type="entry name" value="aa-tRNA-synth_II/BPL/LPL"/>
</dbReference>
<name>A0ABT8TKA2_9GAMM</name>
<keyword evidence="11 16" id="KW-0694">RNA-binding</keyword>
<dbReference type="InterPro" id="IPR005121">
    <property type="entry name" value="Fdx_antiC-bd"/>
</dbReference>
<evidence type="ECO:0000256" key="16">
    <source>
        <dbReference type="PROSITE-ProRule" id="PRU00209"/>
    </source>
</evidence>
<evidence type="ECO:0000256" key="8">
    <source>
        <dbReference type="ARBA" id="ARBA00022741"/>
    </source>
</evidence>
<comment type="subcellular location">
    <subcellularLocation>
        <location evidence="1 15">Cytoplasm</location>
    </subcellularLocation>
</comment>
<evidence type="ECO:0000256" key="13">
    <source>
        <dbReference type="ARBA" id="ARBA00023146"/>
    </source>
</evidence>
<feature type="binding site" evidence="15">
    <location>
        <position position="455"/>
    </location>
    <ligand>
        <name>Mg(2+)</name>
        <dbReference type="ChEBI" id="CHEBI:18420"/>
        <note>shared with alpha subunit</note>
    </ligand>
</feature>
<dbReference type="PROSITE" id="PS51447">
    <property type="entry name" value="FDX_ACB"/>
    <property type="match status" value="1"/>
</dbReference>
<dbReference type="SMART" id="SM00896">
    <property type="entry name" value="FDX-ACB"/>
    <property type="match status" value="1"/>
</dbReference>
<feature type="binding site" evidence="15">
    <location>
        <position position="465"/>
    </location>
    <ligand>
        <name>Mg(2+)</name>
        <dbReference type="ChEBI" id="CHEBI:18420"/>
        <note>shared with alpha subunit</note>
    </ligand>
</feature>
<sequence length="792" mass="86121">MKVSESWLREWINPDISTHEVIDQLTMAGIEVDAAEPVAGAFSGVVVGQIVSIAPHPDADKLRVCQVAGHPDGAEVQVVCGAPNARAGLKVPFATVGAQLPGDFKIKKAKLRGVESFGMLCAQTELEAGDDDDGLWELVEDAPVGTDLREYLNLDDTVIEVDITPNRGDCLSVRGLARELGVINRLPVTQVQAPQVPAVIDDTLPVTLEAGEACSRYLGRIIRGVAVDAPSPLWLQEKLRRAGLRSIDAIVDVTNYVLLELGQPMHAFDLAKIDGAVRVREARVGERLTLLDEQDIELSPGTLIIADNRGPLAVAGIMGGLASSVTAQTRDIFLESAFFNPLAIAGRARSYGLHTDSSHRFERGVDYELARTAIERATGLLLEIVGGQPGPVIEQVNEHLPQPAAIELREERIASGLDIQMDAATVEDILGRLGFTETATSAGQWRFAAPSWRFDCSIEADLLEELARIYGYNRLPTKVPGQSMDIKPHTESRLKLGALRRHLISRGYQEVVTYSFIDPKLCAQFEPQIDPVVLQNPISADMGVMRTSLLPGLVSTLRYNLNRQQQRVRLFESGQKFVPGSGGVAQEPTLAGLVYGPVAEESWANESRAADFFDLKGDIEALLGLTGQAARFDFQAATHPALHPGQTAQLLFEGERLGVLGALHPQLQDDLDLPEGVFAFELSLKSLLSARVPAFTPLSRFPAVRRDLALLVGRDLPVSELLASIKNVAGEHLSDLKVFDLYMGKGIDPHRKSVALGLTFQHPSRTLNDEEINGFIERVMDHVTQTYGATLR</sequence>
<evidence type="ECO:0000256" key="15">
    <source>
        <dbReference type="HAMAP-Rule" id="MF_00283"/>
    </source>
</evidence>
<dbReference type="InterPro" id="IPR005146">
    <property type="entry name" value="B3/B4_tRNA-bd"/>
</dbReference>
<dbReference type="InterPro" id="IPR036690">
    <property type="entry name" value="Fdx_antiC-bd_sf"/>
</dbReference>
<keyword evidence="13 15" id="KW-0030">Aminoacyl-tRNA synthetase</keyword>
<reference evidence="20" key="1">
    <citation type="submission" date="2023-07" db="EMBL/GenBank/DDBJ databases">
        <title>Gilvimarinus algae sp. nov., isolated from the surface of Kelp.</title>
        <authorList>
            <person name="Sun Y.Y."/>
            <person name="Gong Y."/>
            <person name="Du Z.J."/>
        </authorList>
    </citation>
    <scope>NUCLEOTIDE SEQUENCE</scope>
    <source>
        <strain evidence="20">SDUM040014</strain>
    </source>
</reference>
<dbReference type="Pfam" id="PF17759">
    <property type="entry name" value="tRNA_synthFbeta"/>
    <property type="match status" value="1"/>
</dbReference>
<evidence type="ECO:0000256" key="2">
    <source>
        <dbReference type="ARBA" id="ARBA00008653"/>
    </source>
</evidence>
<keyword evidence="21" id="KW-1185">Reference proteome</keyword>
<dbReference type="InterPro" id="IPR012340">
    <property type="entry name" value="NA-bd_OB-fold"/>
</dbReference>
<dbReference type="InterPro" id="IPR033714">
    <property type="entry name" value="tRNA_bind_bactPheRS"/>
</dbReference>
<evidence type="ECO:0000313" key="21">
    <source>
        <dbReference type="Proteomes" id="UP001168380"/>
    </source>
</evidence>
<dbReference type="SUPFAM" id="SSF56037">
    <property type="entry name" value="PheT/TilS domain"/>
    <property type="match status" value="1"/>
</dbReference>
<evidence type="ECO:0000256" key="5">
    <source>
        <dbReference type="ARBA" id="ARBA00022555"/>
    </source>
</evidence>
<evidence type="ECO:0000256" key="6">
    <source>
        <dbReference type="ARBA" id="ARBA00022598"/>
    </source>
</evidence>
<evidence type="ECO:0000259" key="18">
    <source>
        <dbReference type="PROSITE" id="PS51447"/>
    </source>
</evidence>
<dbReference type="SMART" id="SM00873">
    <property type="entry name" value="B3_4"/>
    <property type="match status" value="1"/>
</dbReference>
<comment type="cofactor">
    <cofactor evidence="15">
        <name>Mg(2+)</name>
        <dbReference type="ChEBI" id="CHEBI:18420"/>
    </cofactor>
    <text evidence="15">Binds 2 magnesium ions per tetramer.</text>
</comment>
<keyword evidence="10 15" id="KW-0460">Magnesium</keyword>
<keyword evidence="5 16" id="KW-0820">tRNA-binding</keyword>
<dbReference type="Pfam" id="PF03483">
    <property type="entry name" value="B3_4"/>
    <property type="match status" value="1"/>
</dbReference>
<keyword evidence="7 15" id="KW-0479">Metal-binding</keyword>
<dbReference type="InterPro" id="IPR041616">
    <property type="entry name" value="PheRS_beta_core"/>
</dbReference>
<dbReference type="SUPFAM" id="SSF54991">
    <property type="entry name" value="Anticodon-binding domain of PheRS"/>
    <property type="match status" value="1"/>
</dbReference>